<accession>A0ABV9ZS94</accession>
<comment type="caution">
    <text evidence="2">The sequence shown here is derived from an EMBL/GenBank/DDBJ whole genome shotgun (WGS) entry which is preliminary data.</text>
</comment>
<protein>
    <recommendedName>
        <fullName evidence="4">Integral membrane protein</fullName>
    </recommendedName>
</protein>
<reference evidence="3" key="1">
    <citation type="journal article" date="2019" name="Int. J. Syst. Evol. Microbiol.">
        <title>The Global Catalogue of Microorganisms (GCM) 10K type strain sequencing project: providing services to taxonomists for standard genome sequencing and annotation.</title>
        <authorList>
            <consortium name="The Broad Institute Genomics Platform"/>
            <consortium name="The Broad Institute Genome Sequencing Center for Infectious Disease"/>
            <person name="Wu L."/>
            <person name="Ma J."/>
        </authorList>
    </citation>
    <scope>NUCLEOTIDE SEQUENCE [LARGE SCALE GENOMIC DNA]</scope>
    <source>
        <strain evidence="3">CGMCC 4.1641</strain>
    </source>
</reference>
<gene>
    <name evidence="2" type="ORF">ACFPP6_06185</name>
</gene>
<feature type="transmembrane region" description="Helical" evidence="1">
    <location>
        <begin position="71"/>
        <end position="92"/>
    </location>
</feature>
<feature type="transmembrane region" description="Helical" evidence="1">
    <location>
        <begin position="98"/>
        <end position="122"/>
    </location>
</feature>
<evidence type="ECO:0000313" key="3">
    <source>
        <dbReference type="Proteomes" id="UP001596222"/>
    </source>
</evidence>
<dbReference type="EMBL" id="JBHSKJ010000003">
    <property type="protein sequence ID" value="MFC5144274.1"/>
    <property type="molecule type" value="Genomic_DNA"/>
</dbReference>
<keyword evidence="1" id="KW-0472">Membrane</keyword>
<feature type="transmembrane region" description="Helical" evidence="1">
    <location>
        <begin position="20"/>
        <end position="42"/>
    </location>
</feature>
<sequence>MLHHFVIAAAAPDFTVDSGHVLGSVGSGGIALALTGVLVAGIRQPKNGGGPEGVGGGKKSKIRKRLTSDQAQLTGIAAGTFYMTAGSIWTASGNISDAFASIFTSGGFGNVGLGAVSLLLAAIMYYRELTPGRAALTGILSAGIWAQAGGIWGLPEALVLTGAHAAGAL</sequence>
<keyword evidence="1" id="KW-1133">Transmembrane helix</keyword>
<evidence type="ECO:0000313" key="2">
    <source>
        <dbReference type="EMBL" id="MFC5144274.1"/>
    </source>
</evidence>
<proteinExistence type="predicted"/>
<evidence type="ECO:0008006" key="4">
    <source>
        <dbReference type="Google" id="ProtNLM"/>
    </source>
</evidence>
<keyword evidence="3" id="KW-1185">Reference proteome</keyword>
<name>A0ABV9ZS94_9ACTN</name>
<feature type="transmembrane region" description="Helical" evidence="1">
    <location>
        <begin position="134"/>
        <end position="154"/>
    </location>
</feature>
<organism evidence="2 3">
    <name type="scientific">Streptomyces aureoversilis</name>
    <dbReference type="NCBI Taxonomy" id="67277"/>
    <lineage>
        <taxon>Bacteria</taxon>
        <taxon>Bacillati</taxon>
        <taxon>Actinomycetota</taxon>
        <taxon>Actinomycetes</taxon>
        <taxon>Kitasatosporales</taxon>
        <taxon>Streptomycetaceae</taxon>
        <taxon>Streptomyces</taxon>
    </lineage>
</organism>
<evidence type="ECO:0000256" key="1">
    <source>
        <dbReference type="SAM" id="Phobius"/>
    </source>
</evidence>
<dbReference type="Proteomes" id="UP001596222">
    <property type="component" value="Unassembled WGS sequence"/>
</dbReference>
<keyword evidence="1" id="KW-0812">Transmembrane</keyword>
<dbReference type="RefSeq" id="WP_382037999.1">
    <property type="nucleotide sequence ID" value="NZ_JBHSKJ010000003.1"/>
</dbReference>